<protein>
    <submittedName>
        <fullName evidence="1">DUF2442 domain-containing protein</fullName>
    </submittedName>
</protein>
<dbReference type="Proteomes" id="UP000678317">
    <property type="component" value="Unassembled WGS sequence"/>
</dbReference>
<proteinExistence type="predicted"/>
<dbReference type="InterPro" id="IPR036782">
    <property type="entry name" value="NE0471-like_N"/>
</dbReference>
<dbReference type="EMBL" id="JAGFBM010000001">
    <property type="protein sequence ID" value="MBO3084118.1"/>
    <property type="molecule type" value="Genomic_DNA"/>
</dbReference>
<keyword evidence="2" id="KW-1185">Reference proteome</keyword>
<reference evidence="1 2" key="1">
    <citation type="submission" date="2021-03" db="EMBL/GenBank/DDBJ databases">
        <title>novel species in genus Cellulomonas.</title>
        <authorList>
            <person name="Zhang G."/>
        </authorList>
    </citation>
    <scope>NUCLEOTIDE SEQUENCE [LARGE SCALE GENOMIC DNA]</scope>
    <source>
        <strain evidence="2">zg-ZUI188</strain>
    </source>
</reference>
<evidence type="ECO:0000313" key="1">
    <source>
        <dbReference type="EMBL" id="MBO3084118.1"/>
    </source>
</evidence>
<comment type="caution">
    <text evidence="1">The sequence shown here is derived from an EMBL/GenBank/DDBJ whole genome shotgun (WGS) entry which is preliminary data.</text>
</comment>
<gene>
    <name evidence="1" type="ORF">J4035_05660</name>
</gene>
<name>A0ABS3SED5_9CELL</name>
<evidence type="ECO:0000313" key="2">
    <source>
        <dbReference type="Proteomes" id="UP000678317"/>
    </source>
</evidence>
<organism evidence="1 2">
    <name type="scientific">Cellulomonas fengjieae</name>
    <dbReference type="NCBI Taxonomy" id="2819978"/>
    <lineage>
        <taxon>Bacteria</taxon>
        <taxon>Bacillati</taxon>
        <taxon>Actinomycetota</taxon>
        <taxon>Actinomycetes</taxon>
        <taxon>Micrococcales</taxon>
        <taxon>Cellulomonadaceae</taxon>
        <taxon>Cellulomonas</taxon>
    </lineage>
</organism>
<accession>A0ABS3SED5</accession>
<dbReference type="Gene3D" id="3.30.2020.10">
    <property type="entry name" value="NE0471-like N-terminal domain"/>
    <property type="match status" value="1"/>
</dbReference>
<sequence>MTCRRSAPAAGRKLWLQYTDRTAGEVDLIPMLQRQLLAAVRDDNGLFAQVVVDESGTLAWPDGADLAPEVLHKLAAPHLRQQA</sequence>
<dbReference type="SUPFAM" id="SSF143880">
    <property type="entry name" value="NE0471 N-terminal domain-like"/>
    <property type="match status" value="1"/>
</dbReference>